<dbReference type="SMART" id="SM00530">
    <property type="entry name" value="HTH_XRE"/>
    <property type="match status" value="1"/>
</dbReference>
<feature type="transmembrane region" description="Helical" evidence="2">
    <location>
        <begin position="528"/>
        <end position="550"/>
    </location>
</feature>
<feature type="transmembrane region" description="Helical" evidence="2">
    <location>
        <begin position="651"/>
        <end position="673"/>
    </location>
</feature>
<protein>
    <recommendedName>
        <fullName evidence="3">HTH cro/C1-type domain-containing protein</fullName>
    </recommendedName>
</protein>
<evidence type="ECO:0000313" key="4">
    <source>
        <dbReference type="EMBL" id="KUM68911.1"/>
    </source>
</evidence>
<dbReference type="EMBL" id="LMWJ01000030">
    <property type="protein sequence ID" value="KUM68911.1"/>
    <property type="molecule type" value="Genomic_DNA"/>
</dbReference>
<dbReference type="Pfam" id="PF13560">
    <property type="entry name" value="HTH_31"/>
    <property type="match status" value="1"/>
</dbReference>
<gene>
    <name evidence="4" type="ORF">AQI70_33470</name>
</gene>
<dbReference type="STRING" id="146536.AQI70_33470"/>
<organism evidence="4 5">
    <name type="scientific">Streptomyces curacoi</name>
    <dbReference type="NCBI Taxonomy" id="146536"/>
    <lineage>
        <taxon>Bacteria</taxon>
        <taxon>Bacillati</taxon>
        <taxon>Actinomycetota</taxon>
        <taxon>Actinomycetes</taxon>
        <taxon>Kitasatosporales</taxon>
        <taxon>Streptomycetaceae</taxon>
        <taxon>Streptomyces</taxon>
    </lineage>
</organism>
<reference evidence="4 5" key="1">
    <citation type="submission" date="2015-10" db="EMBL/GenBank/DDBJ databases">
        <title>Draft genome sequence of Streptomyces curacoi DSM 40107, type strain for the species Streptomyces curacoi.</title>
        <authorList>
            <person name="Ruckert C."/>
            <person name="Winkler A."/>
            <person name="Kalinowski J."/>
            <person name="Kampfer P."/>
            <person name="Glaeser S."/>
        </authorList>
    </citation>
    <scope>NUCLEOTIDE SEQUENCE [LARGE SCALE GENOMIC DNA]</scope>
    <source>
        <strain evidence="4 5">DSM 40107</strain>
    </source>
</reference>
<feature type="region of interest" description="Disordered" evidence="1">
    <location>
        <begin position="386"/>
        <end position="418"/>
    </location>
</feature>
<feature type="domain" description="HTH cro/C1-type" evidence="3">
    <location>
        <begin position="9"/>
        <end position="64"/>
    </location>
</feature>
<dbReference type="CDD" id="cd00093">
    <property type="entry name" value="HTH_XRE"/>
    <property type="match status" value="1"/>
</dbReference>
<dbReference type="OrthoDB" id="419058at2"/>
<dbReference type="PROSITE" id="PS50943">
    <property type="entry name" value="HTH_CROC1"/>
    <property type="match status" value="1"/>
</dbReference>
<keyword evidence="2" id="KW-0812">Transmembrane</keyword>
<dbReference type="Proteomes" id="UP000054024">
    <property type="component" value="Unassembled WGS sequence"/>
</dbReference>
<dbReference type="Gene3D" id="1.10.260.40">
    <property type="entry name" value="lambda repressor-like DNA-binding domains"/>
    <property type="match status" value="1"/>
</dbReference>
<dbReference type="Pfam" id="PF05729">
    <property type="entry name" value="NACHT"/>
    <property type="match status" value="1"/>
</dbReference>
<proteinExistence type="predicted"/>
<dbReference type="InterPro" id="IPR027417">
    <property type="entry name" value="P-loop_NTPase"/>
</dbReference>
<evidence type="ECO:0000259" key="3">
    <source>
        <dbReference type="PROSITE" id="PS50943"/>
    </source>
</evidence>
<dbReference type="GO" id="GO:0003677">
    <property type="term" value="F:DNA binding"/>
    <property type="evidence" value="ECO:0007669"/>
    <property type="project" value="InterPro"/>
</dbReference>
<dbReference type="Gene3D" id="3.40.50.300">
    <property type="entry name" value="P-loop containing nucleotide triphosphate hydrolases"/>
    <property type="match status" value="1"/>
</dbReference>
<evidence type="ECO:0000256" key="2">
    <source>
        <dbReference type="SAM" id="Phobius"/>
    </source>
</evidence>
<feature type="compositionally biased region" description="Pro residues" evidence="1">
    <location>
        <begin position="393"/>
        <end position="418"/>
    </location>
</feature>
<comment type="caution">
    <text evidence="4">The sequence shown here is derived from an EMBL/GenBank/DDBJ whole genome shotgun (WGS) entry which is preliminary data.</text>
</comment>
<dbReference type="InterPro" id="IPR010982">
    <property type="entry name" value="Lambda_DNA-bd_dom_sf"/>
</dbReference>
<feature type="transmembrane region" description="Helical" evidence="2">
    <location>
        <begin position="602"/>
        <end position="631"/>
    </location>
</feature>
<feature type="compositionally biased region" description="Pro residues" evidence="1">
    <location>
        <begin position="112"/>
        <end position="123"/>
    </location>
</feature>
<feature type="transmembrane region" description="Helical" evidence="2">
    <location>
        <begin position="735"/>
        <end position="762"/>
    </location>
</feature>
<feature type="transmembrane region" description="Helical" evidence="2">
    <location>
        <begin position="694"/>
        <end position="715"/>
    </location>
</feature>
<keyword evidence="2" id="KW-1133">Transmembrane helix</keyword>
<accession>A0A124GVJ6</accession>
<evidence type="ECO:0000256" key="1">
    <source>
        <dbReference type="SAM" id="MobiDB-lite"/>
    </source>
</evidence>
<sequence length="825" mass="89042">MASEFGTVLRRLRVREGMTQEELERRSGVSVSTIRGLETGKRSNPRMTTVQQLADALALQLDDREELARAAVPGNQGSQSNQSNQSNRGNQGSQSNQGSARRGEPTTEGPSPQDPAPEQPPPAAHDALADATEQLAKAVAARWQREEEQRQIQDPYPLPVRWREADENLVDHWANIRRLPPGAANDPLDLSGRLEHIAKIYRDIPSGRLVILGRSGSGKTILTLRFVLDHLRTRTPGEPVPVLFSIGAWNPTTLTLRDWLTQQLMRDHPGTAARSPGRASLAAALVDSGRVLPVLDGFDEMADGLRRPALEALNATTLPLLLTSRPAEYAAAVAETDVLTAAAAVELTDLTLDDLAAYLPRTTRKPDPANPAEGAWDPVLRALRQQQPQSDGPAPPPPPAAPPPAAPPPAAPPPATVPPATLPLATVLTTPLMVSLARTIYSDTPDHDPADLLDTERFGTAEQLEDHLLDNFLPTVYRHRPHDGPRDCDPDRARRWLGYLAHHLTRHKTPDLAWWRLGNGLRRSTRTLVTALVAGLVIGLVDGAVSAAFYGRLTGSLVDGAVVGLLAGLVFGLVHWLTYTAKGKHVMPSAVRLRIRGRPRATVWTAGPRLVIGTLGGATFGFAYGFLVGLVKSYAWTDPSTMLRIGLVDGLVYGLVFGAGTGLAFCLLGLLETPLDLDSAVNPRTLLTTNRRTVATQLLVWAPTFGIVVGCGSGAAVDLLQGPLGPLTWPSEASLLLGVISGLGAALGHALTLTAWGQWLVLARIWLPLTGRLPWAVVTFLEDAYQRGVLRQAGAVYQFRHARLQHHLAERHRRTGFHGDFIAPP</sequence>
<feature type="transmembrane region" description="Helical" evidence="2">
    <location>
        <begin position="562"/>
        <end position="581"/>
    </location>
</feature>
<feature type="region of interest" description="Disordered" evidence="1">
    <location>
        <begin position="19"/>
        <end position="48"/>
    </location>
</feature>
<feature type="compositionally biased region" description="Low complexity" evidence="1">
    <location>
        <begin position="74"/>
        <end position="100"/>
    </location>
</feature>
<dbReference type="AlphaFoldDB" id="A0A124GVJ6"/>
<dbReference type="RefSeq" id="WP_062156199.1">
    <property type="nucleotide sequence ID" value="NZ_KQ947995.1"/>
</dbReference>
<keyword evidence="2" id="KW-0472">Membrane</keyword>
<name>A0A124GVJ6_9ACTN</name>
<keyword evidence="5" id="KW-1185">Reference proteome</keyword>
<dbReference type="SUPFAM" id="SSF47413">
    <property type="entry name" value="lambda repressor-like DNA-binding domains"/>
    <property type="match status" value="1"/>
</dbReference>
<evidence type="ECO:0000313" key="5">
    <source>
        <dbReference type="Proteomes" id="UP000054024"/>
    </source>
</evidence>
<dbReference type="InterPro" id="IPR001387">
    <property type="entry name" value="Cro/C1-type_HTH"/>
</dbReference>
<dbReference type="InterPro" id="IPR007111">
    <property type="entry name" value="NACHT_NTPase"/>
</dbReference>
<dbReference type="SUPFAM" id="SSF52540">
    <property type="entry name" value="P-loop containing nucleoside triphosphate hydrolases"/>
    <property type="match status" value="1"/>
</dbReference>
<feature type="region of interest" description="Disordered" evidence="1">
    <location>
        <begin position="65"/>
        <end position="127"/>
    </location>
</feature>